<comment type="caution">
    <text evidence="8">The sequence shown here is derived from an EMBL/GenBank/DDBJ whole genome shotgun (WGS) entry which is preliminary data.</text>
</comment>
<dbReference type="PANTHER" id="PTHR42789">
    <property type="entry name" value="D-ISOMER SPECIFIC 2-HYDROXYACID DEHYDROGENASE FAMILY PROTEIN (AFU_ORTHOLOGUE AFUA_6G10090)"/>
    <property type="match status" value="1"/>
</dbReference>
<organism evidence="8 9">
    <name type="scientific">Blastococcus carthaginiensis</name>
    <dbReference type="NCBI Taxonomy" id="3050034"/>
    <lineage>
        <taxon>Bacteria</taxon>
        <taxon>Bacillati</taxon>
        <taxon>Actinomycetota</taxon>
        <taxon>Actinomycetes</taxon>
        <taxon>Geodermatophilales</taxon>
        <taxon>Geodermatophilaceae</taxon>
        <taxon>Blastococcus</taxon>
    </lineage>
</organism>
<dbReference type="Pfam" id="PF02826">
    <property type="entry name" value="2-Hacid_dh_C"/>
    <property type="match status" value="1"/>
</dbReference>
<dbReference type="InterPro" id="IPR050857">
    <property type="entry name" value="D-2-hydroxyacid_DH"/>
</dbReference>
<dbReference type="EMBL" id="JASNFN010000024">
    <property type="protein sequence ID" value="MDP5184446.1"/>
    <property type="molecule type" value="Genomic_DNA"/>
</dbReference>
<name>A0ABT9IFR4_9ACTN</name>
<comment type="similarity">
    <text evidence="1 5">Belongs to the D-isomer specific 2-hydroxyacid dehydrogenase family.</text>
</comment>
<dbReference type="RefSeq" id="WP_306001010.1">
    <property type="nucleotide sequence ID" value="NZ_JASNFN010000024.1"/>
</dbReference>
<dbReference type="InterPro" id="IPR036291">
    <property type="entry name" value="NAD(P)-bd_dom_sf"/>
</dbReference>
<proteinExistence type="inferred from homology"/>
<evidence type="ECO:0000313" key="9">
    <source>
        <dbReference type="Proteomes" id="UP001233673"/>
    </source>
</evidence>
<evidence type="ECO:0000256" key="3">
    <source>
        <dbReference type="ARBA" id="ARBA00023002"/>
    </source>
</evidence>
<dbReference type="Gene3D" id="3.40.50.720">
    <property type="entry name" value="NAD(P)-binding Rossmann-like Domain"/>
    <property type="match status" value="2"/>
</dbReference>
<evidence type="ECO:0000256" key="1">
    <source>
        <dbReference type="ARBA" id="ARBA00005854"/>
    </source>
</evidence>
<dbReference type="PROSITE" id="PS00671">
    <property type="entry name" value="D_2_HYDROXYACID_DH_3"/>
    <property type="match status" value="1"/>
</dbReference>
<evidence type="ECO:0000259" key="6">
    <source>
        <dbReference type="Pfam" id="PF00389"/>
    </source>
</evidence>
<evidence type="ECO:0000259" key="7">
    <source>
        <dbReference type="Pfam" id="PF02826"/>
    </source>
</evidence>
<dbReference type="Proteomes" id="UP001233673">
    <property type="component" value="Unassembled WGS sequence"/>
</dbReference>
<dbReference type="CDD" id="cd12169">
    <property type="entry name" value="PGDH_like_1"/>
    <property type="match status" value="1"/>
</dbReference>
<dbReference type="Pfam" id="PF00389">
    <property type="entry name" value="2-Hacid_dh"/>
    <property type="match status" value="1"/>
</dbReference>
<feature type="domain" description="D-isomer specific 2-hydroxyacid dehydrogenase catalytic" evidence="6">
    <location>
        <begin position="27"/>
        <end position="312"/>
    </location>
</feature>
<keyword evidence="3 5" id="KW-0560">Oxidoreductase</keyword>
<reference evidence="9" key="1">
    <citation type="submission" date="2023-05" db="EMBL/GenBank/DDBJ databases">
        <title>Draft genome of Pseudofrankia sp. BMG5.37.</title>
        <authorList>
            <person name="Gtari M."/>
            <person name="Ghodhbane F."/>
            <person name="Sbissi I."/>
        </authorList>
    </citation>
    <scope>NUCLEOTIDE SEQUENCE [LARGE SCALE GENOMIC DNA]</scope>
    <source>
        <strain evidence="9">BMG 814</strain>
    </source>
</reference>
<accession>A0ABT9IFR4</accession>
<dbReference type="SUPFAM" id="SSF51735">
    <property type="entry name" value="NAD(P)-binding Rossmann-fold domains"/>
    <property type="match status" value="1"/>
</dbReference>
<dbReference type="PANTHER" id="PTHR42789:SF1">
    <property type="entry name" value="D-ISOMER SPECIFIC 2-HYDROXYACID DEHYDROGENASE FAMILY PROTEIN (AFU_ORTHOLOGUE AFUA_6G10090)"/>
    <property type="match status" value="1"/>
</dbReference>
<keyword evidence="2" id="KW-0028">Amino-acid biosynthesis</keyword>
<feature type="domain" description="D-isomer specific 2-hydroxyacid dehydrogenase NAD-binding" evidence="7">
    <location>
        <begin position="113"/>
        <end position="285"/>
    </location>
</feature>
<evidence type="ECO:0000256" key="4">
    <source>
        <dbReference type="ARBA" id="ARBA00023027"/>
    </source>
</evidence>
<evidence type="ECO:0000313" key="8">
    <source>
        <dbReference type="EMBL" id="MDP5184446.1"/>
    </source>
</evidence>
<gene>
    <name evidence="8" type="ORF">QOZ88_17560</name>
</gene>
<evidence type="ECO:0000256" key="2">
    <source>
        <dbReference type="ARBA" id="ARBA00022605"/>
    </source>
</evidence>
<dbReference type="InterPro" id="IPR029753">
    <property type="entry name" value="D-isomer_DH_CS"/>
</dbReference>
<evidence type="ECO:0000256" key="5">
    <source>
        <dbReference type="RuleBase" id="RU003719"/>
    </source>
</evidence>
<keyword evidence="9" id="KW-1185">Reference proteome</keyword>
<dbReference type="PROSITE" id="PS00065">
    <property type="entry name" value="D_2_HYDROXYACID_DH_1"/>
    <property type="match status" value="1"/>
</dbReference>
<dbReference type="InterPro" id="IPR029752">
    <property type="entry name" value="D-isomer_DH_CS1"/>
</dbReference>
<dbReference type="InterPro" id="IPR006139">
    <property type="entry name" value="D-isomer_2_OHA_DH_cat_dom"/>
</dbReference>
<keyword evidence="4" id="KW-0520">NAD</keyword>
<sequence>MHRIAVLDDHQSAAAEYCDWSLLPGPVEVVEFHDTAAGPDALVVRLRGFDVVLAMRERSRFDRGVLERLPDLRLLVTTGMRNKSIDVAAAAELGITVCGTASSATSTVELTWALALASLRHLPQEDASMRAGGWQTTIGGDLHGARLGVIGLGRIGAQVARVGQAFGMDVVAWSQNLTDERAAEVGVRRVERDELFATSDVVTVHLLLSKRTRGLIGADDLALMKHTAVLVNTSRGPIVDEAALVDVLRRGAIAGAGLDVYDAEPLPPDHPLRELRRAVLTPHLGYVTRGTYEVFYRESVEDVAAWMAGNPVRVIEPA</sequence>
<dbReference type="SUPFAM" id="SSF52283">
    <property type="entry name" value="Formate/glycerate dehydrogenase catalytic domain-like"/>
    <property type="match status" value="1"/>
</dbReference>
<dbReference type="InterPro" id="IPR006140">
    <property type="entry name" value="D-isomer_DH_NAD-bd"/>
</dbReference>
<protein>
    <submittedName>
        <fullName evidence="8">D-2-hydroxyacid dehydrogenase family protein</fullName>
    </submittedName>
</protein>